<protein>
    <recommendedName>
        <fullName evidence="6">Glycosyl transferase family 28 C-terminal domain-containing protein</fullName>
    </recommendedName>
</protein>
<reference evidence="7" key="1">
    <citation type="journal article" date="2020" name="mSystems">
        <title>Genome- and Community-Level Interaction Insights into Carbon Utilization and Element Cycling Functions of Hydrothermarchaeota in Hydrothermal Sediment.</title>
        <authorList>
            <person name="Zhou Z."/>
            <person name="Liu Y."/>
            <person name="Xu W."/>
            <person name="Pan J."/>
            <person name="Luo Z.H."/>
            <person name="Li M."/>
        </authorList>
    </citation>
    <scope>NUCLEOTIDE SEQUENCE [LARGE SCALE GENOMIC DNA]</scope>
    <source>
        <strain evidence="7">SpSt-468</strain>
    </source>
</reference>
<sequence length="150" mass="16913">MIFVTVGSVAPFDELIEAADQLAAEGKGGIAQIGNGKYVPINLKWFRFEKELSRYYREADVIITHTGAGTLFEIIREGKKAIAIPNPHVILNHELAERLAQEGYIRFCRSVSDLGKIFSELETWTPKRYIEGECKIPDIIREFLLGSSKK</sequence>
<evidence type="ECO:0000256" key="3">
    <source>
        <dbReference type="ARBA" id="ARBA00022676"/>
    </source>
</evidence>
<name>A0A7C3J4F2_9CREN</name>
<keyword evidence="3" id="KW-0328">Glycosyltransferase</keyword>
<evidence type="ECO:0000256" key="1">
    <source>
        <dbReference type="ARBA" id="ARBA00004240"/>
    </source>
</evidence>
<dbReference type="InterPro" id="IPR007235">
    <property type="entry name" value="Glyco_trans_28_C"/>
</dbReference>
<dbReference type="PANTHER" id="PTHR12867:SF6">
    <property type="entry name" value="N-ACETYLGLUCOSAMINYLDIPHOSPHODOLICHOL N-ACETYLGLUCOSAMINYLTRANSFERASE"/>
    <property type="match status" value="1"/>
</dbReference>
<accession>A0A7C3J4F2</accession>
<feature type="domain" description="Glycosyl transferase family 28 C-terminal" evidence="6">
    <location>
        <begin position="1"/>
        <end position="93"/>
    </location>
</feature>
<dbReference type="Gene3D" id="3.40.50.2000">
    <property type="entry name" value="Glycogen Phosphorylase B"/>
    <property type="match status" value="1"/>
</dbReference>
<evidence type="ECO:0000256" key="2">
    <source>
        <dbReference type="ARBA" id="ARBA00006962"/>
    </source>
</evidence>
<gene>
    <name evidence="7" type="ORF">ENS19_06290</name>
</gene>
<keyword evidence="5" id="KW-0256">Endoplasmic reticulum</keyword>
<comment type="caution">
    <text evidence="7">The sequence shown here is derived from an EMBL/GenBank/DDBJ whole genome shotgun (WGS) entry which is preliminary data.</text>
</comment>
<organism evidence="7">
    <name type="scientific">Candidatus Methanomethylicus mesodigestus</name>
    <dbReference type="NCBI Taxonomy" id="1867258"/>
    <lineage>
        <taxon>Archaea</taxon>
        <taxon>Thermoproteota</taxon>
        <taxon>Methanosuratincolia</taxon>
        <taxon>Candidatus Methanomethylicales</taxon>
        <taxon>Candidatus Methanomethylicaceae</taxon>
        <taxon>Candidatus Methanomethylicus</taxon>
    </lineage>
</organism>
<evidence type="ECO:0000313" key="7">
    <source>
        <dbReference type="EMBL" id="HFK20877.1"/>
    </source>
</evidence>
<dbReference type="GO" id="GO:0016758">
    <property type="term" value="F:hexosyltransferase activity"/>
    <property type="evidence" value="ECO:0007669"/>
    <property type="project" value="InterPro"/>
</dbReference>
<evidence type="ECO:0000256" key="5">
    <source>
        <dbReference type="ARBA" id="ARBA00022824"/>
    </source>
</evidence>
<evidence type="ECO:0000256" key="4">
    <source>
        <dbReference type="ARBA" id="ARBA00022679"/>
    </source>
</evidence>
<dbReference type="InterPro" id="IPR039042">
    <property type="entry name" value="Alg13-like"/>
</dbReference>
<dbReference type="Pfam" id="PF04101">
    <property type="entry name" value="Glyco_tran_28_C"/>
    <property type="match status" value="1"/>
</dbReference>
<dbReference type="EMBL" id="DSTX01000011">
    <property type="protein sequence ID" value="HFK20877.1"/>
    <property type="molecule type" value="Genomic_DNA"/>
</dbReference>
<dbReference type="GO" id="GO:0006488">
    <property type="term" value="P:dolichol-linked oligosaccharide biosynthetic process"/>
    <property type="evidence" value="ECO:0007669"/>
    <property type="project" value="InterPro"/>
</dbReference>
<dbReference type="SUPFAM" id="SSF53756">
    <property type="entry name" value="UDP-Glycosyltransferase/glycogen phosphorylase"/>
    <property type="match status" value="1"/>
</dbReference>
<evidence type="ECO:0000259" key="6">
    <source>
        <dbReference type="Pfam" id="PF04101"/>
    </source>
</evidence>
<comment type="subcellular location">
    <subcellularLocation>
        <location evidence="1">Endoplasmic reticulum</location>
    </subcellularLocation>
</comment>
<dbReference type="AlphaFoldDB" id="A0A7C3J4F2"/>
<dbReference type="PANTHER" id="PTHR12867">
    <property type="entry name" value="GLYCOSYL TRANSFERASE-RELATED"/>
    <property type="match status" value="1"/>
</dbReference>
<proteinExistence type="inferred from homology"/>
<comment type="similarity">
    <text evidence="2">Belongs to the glycosyltransferase 28 family.</text>
</comment>
<keyword evidence="4" id="KW-0808">Transferase</keyword>